<dbReference type="InterPro" id="IPR042109">
    <property type="entry name" value="Adenylosuccinate_synth_dom1"/>
</dbReference>
<feature type="active site" description="Proton donor" evidence="7">
    <location>
        <position position="44"/>
    </location>
</feature>
<keyword evidence="5 7" id="KW-0460">Magnesium</keyword>
<feature type="binding site" evidence="7">
    <location>
        <position position="308"/>
    </location>
    <ligand>
        <name>GTP</name>
        <dbReference type="ChEBI" id="CHEBI:37565"/>
    </ligand>
</feature>
<comment type="subcellular location">
    <subcellularLocation>
        <location evidence="7">Cytoplasm</location>
    </subcellularLocation>
</comment>
<dbReference type="SMART" id="SM00788">
    <property type="entry name" value="Adenylsucc_synt"/>
    <property type="match status" value="1"/>
</dbReference>
<comment type="catalytic activity">
    <reaction evidence="7">
        <text>IMP + L-aspartate + GTP = N(6)-(1,2-dicarboxyethyl)-AMP + GDP + phosphate + 2 H(+)</text>
        <dbReference type="Rhea" id="RHEA:15753"/>
        <dbReference type="ChEBI" id="CHEBI:15378"/>
        <dbReference type="ChEBI" id="CHEBI:29991"/>
        <dbReference type="ChEBI" id="CHEBI:37565"/>
        <dbReference type="ChEBI" id="CHEBI:43474"/>
        <dbReference type="ChEBI" id="CHEBI:57567"/>
        <dbReference type="ChEBI" id="CHEBI:58053"/>
        <dbReference type="ChEBI" id="CHEBI:58189"/>
        <dbReference type="EC" id="6.3.4.4"/>
    </reaction>
</comment>
<dbReference type="OrthoDB" id="9807553at2"/>
<proteinExistence type="inferred from homology"/>
<feature type="binding site" evidence="7">
    <location>
        <position position="146"/>
    </location>
    <ligand>
        <name>IMP</name>
        <dbReference type="ChEBI" id="CHEBI:58053"/>
        <note>ligand shared between dimeric partners</note>
    </ligand>
</feature>
<dbReference type="EC" id="6.3.4.4" evidence="7"/>
<keyword evidence="2 7" id="KW-0479">Metal-binding</keyword>
<feature type="binding site" evidence="7">
    <location>
        <begin position="43"/>
        <end position="45"/>
    </location>
    <ligand>
        <name>GTP</name>
        <dbReference type="ChEBI" id="CHEBI:37565"/>
    </ligand>
</feature>
<evidence type="ECO:0000256" key="6">
    <source>
        <dbReference type="ARBA" id="ARBA00023134"/>
    </source>
</evidence>
<dbReference type="GO" id="GO:0000287">
    <property type="term" value="F:magnesium ion binding"/>
    <property type="evidence" value="ECO:0007669"/>
    <property type="project" value="UniProtKB-UniRule"/>
</dbReference>
<dbReference type="PANTHER" id="PTHR11846">
    <property type="entry name" value="ADENYLOSUCCINATE SYNTHETASE"/>
    <property type="match status" value="1"/>
</dbReference>
<dbReference type="PANTHER" id="PTHR11846:SF0">
    <property type="entry name" value="ADENYLOSUCCINATE SYNTHETASE"/>
    <property type="match status" value="1"/>
</dbReference>
<evidence type="ECO:0000256" key="2">
    <source>
        <dbReference type="ARBA" id="ARBA00022723"/>
    </source>
</evidence>
<dbReference type="GO" id="GO:0046040">
    <property type="term" value="P:IMP metabolic process"/>
    <property type="evidence" value="ECO:0007669"/>
    <property type="project" value="TreeGrafter"/>
</dbReference>
<dbReference type="SUPFAM" id="SSF52540">
    <property type="entry name" value="P-loop containing nucleoside triphosphate hydrolases"/>
    <property type="match status" value="1"/>
</dbReference>
<accession>A0A1B2I569</accession>
<evidence type="ECO:0000313" key="8">
    <source>
        <dbReference type="EMBL" id="ANZ45119.1"/>
    </source>
</evidence>
<sequence>MVSSENNIVVGLQWGQEGKNRLLDFFANRSEVIVRFHGSASGGHEITAGGEHFTLDYLPCGIHHAGKLCVITHGVTLDLEKISEEIAGLTAAGVFRSRLLISPRCPLILDYHKRLDVLAGRLLGHDLNRTMEQRGYGHAVTDNVRRLGIRAGDLLAPERLRERLELNLKIKNEYFEKIYNEKPMDPAKLFTKIMKEGQRLLPYIGPVDEAVSRAVERNIGTLFAGCSGSLNDLSCGVYPYVLPGTTIAPAAFLSAGLRHSASLRIIGAAKAYCTKSGPGPFITEDKSAVAAFIRTRGSEYDKIGETPRRIGWLDLPALKYAAQINGADLLAVTKLDVLTGIDELKICTGYMVGGELRTSGDLTAEESAAAEPVYAAFEGWRDELPGCTDFNLLPPQAQAYIRFIEDFMGLRVIWTGLGTQWGNALYRIN</sequence>
<evidence type="ECO:0000313" key="9">
    <source>
        <dbReference type="Proteomes" id="UP000093044"/>
    </source>
</evidence>
<keyword evidence="9" id="KW-1185">Reference proteome</keyword>
<evidence type="ECO:0000256" key="7">
    <source>
        <dbReference type="HAMAP-Rule" id="MF_00011"/>
    </source>
</evidence>
<dbReference type="GeneID" id="83057899"/>
<dbReference type="Proteomes" id="UP000093044">
    <property type="component" value="Chromosome"/>
</dbReference>
<dbReference type="GO" id="GO:0005737">
    <property type="term" value="C:cytoplasm"/>
    <property type="evidence" value="ECO:0007669"/>
    <property type="project" value="UniProtKB-SubCell"/>
</dbReference>
<dbReference type="InterPro" id="IPR042111">
    <property type="entry name" value="Adenylosuccinate_synth_dom3"/>
</dbReference>
<feature type="binding site" evidence="7">
    <location>
        <begin position="416"/>
        <end position="418"/>
    </location>
    <ligand>
        <name>GTP</name>
        <dbReference type="ChEBI" id="CHEBI:37565"/>
    </ligand>
</feature>
<organism evidence="8 9">
    <name type="scientific">Cloacibacillus porcorum</name>
    <dbReference type="NCBI Taxonomy" id="1197717"/>
    <lineage>
        <taxon>Bacteria</taxon>
        <taxon>Thermotogati</taxon>
        <taxon>Synergistota</taxon>
        <taxon>Synergistia</taxon>
        <taxon>Synergistales</taxon>
        <taxon>Synergistaceae</taxon>
        <taxon>Cloacibacillus</taxon>
    </lineage>
</organism>
<evidence type="ECO:0000256" key="5">
    <source>
        <dbReference type="ARBA" id="ARBA00022842"/>
    </source>
</evidence>
<comment type="caution">
    <text evidence="7">Lacks conserved residue(s) required for the propagation of feature annotation.</text>
</comment>
<comment type="cofactor">
    <cofactor evidence="7">
        <name>Mg(2+)</name>
        <dbReference type="ChEBI" id="CHEBI:18420"/>
    </cofactor>
    <text evidence="7">Binds 1 Mg(2+) ion per subunit.</text>
</comment>
<comment type="function">
    <text evidence="7">Plays an important role in the de novo pathway of purine nucleotide biosynthesis. Catalyzes the first committed step in the biosynthesis of AMP from IMP.</text>
</comment>
<dbReference type="InterPro" id="IPR001114">
    <property type="entry name" value="Adenylosuccinate_synthetase"/>
</dbReference>
<feature type="binding site" evidence="7">
    <location>
        <position position="43"/>
    </location>
    <ligand>
        <name>Mg(2+)</name>
        <dbReference type="ChEBI" id="CHEBI:18420"/>
    </ligand>
</feature>
<dbReference type="GO" id="GO:0004019">
    <property type="term" value="F:adenylosuccinate synthase activity"/>
    <property type="evidence" value="ECO:0007669"/>
    <property type="project" value="UniProtKB-UniRule"/>
</dbReference>
<dbReference type="GO" id="GO:0044208">
    <property type="term" value="P:'de novo' AMP biosynthetic process"/>
    <property type="evidence" value="ECO:0007669"/>
    <property type="project" value="UniProtKB-UniRule"/>
</dbReference>
<dbReference type="InterPro" id="IPR027417">
    <property type="entry name" value="P-loop_NTPase"/>
</dbReference>
<dbReference type="Pfam" id="PF00709">
    <property type="entry name" value="Adenylsucc_synt"/>
    <property type="match status" value="1"/>
</dbReference>
<dbReference type="STRING" id="1197717.BED41_08560"/>
<dbReference type="Gene3D" id="1.10.300.10">
    <property type="entry name" value="Adenylosuccinate Synthetase, subunit A, domain 2"/>
    <property type="match status" value="1"/>
</dbReference>
<dbReference type="RefSeq" id="WP_066744870.1">
    <property type="nucleotide sequence ID" value="NZ_CP016757.1"/>
</dbReference>
<dbReference type="KEGG" id="cpor:BED41_08560"/>
<comment type="pathway">
    <text evidence="7">Purine metabolism; AMP biosynthesis via de novo pathway; AMP from IMP: step 1/2.</text>
</comment>
<comment type="similarity">
    <text evidence="7">Belongs to the adenylosuccinate synthetase family.</text>
</comment>
<reference evidence="8" key="1">
    <citation type="submission" date="2016-08" db="EMBL/GenBank/DDBJ databases">
        <title>Complete genome of Cloacibacillus porcorum.</title>
        <authorList>
            <person name="Looft T."/>
            <person name="Bayles D.O."/>
            <person name="Alt D.P."/>
        </authorList>
    </citation>
    <scope>NUCLEOTIDE SEQUENCE [LARGE SCALE GENOMIC DNA]</scope>
    <source>
        <strain evidence="8">CL-84</strain>
    </source>
</reference>
<dbReference type="Gene3D" id="3.40.440.10">
    <property type="entry name" value="Adenylosuccinate Synthetase, subunit A, domain 1"/>
    <property type="match status" value="1"/>
</dbReference>
<dbReference type="InterPro" id="IPR042110">
    <property type="entry name" value="Adenylosuccinate_synth_dom2"/>
</dbReference>
<keyword evidence="1 7" id="KW-0436">Ligase</keyword>
<keyword evidence="4 7" id="KW-0658">Purine biosynthesis</keyword>
<dbReference type="EMBL" id="CP016757">
    <property type="protein sequence ID" value="ANZ45119.1"/>
    <property type="molecule type" value="Genomic_DNA"/>
</dbReference>
<keyword evidence="6 7" id="KW-0342">GTP-binding</keyword>
<gene>
    <name evidence="7" type="primary">purA</name>
    <name evidence="8" type="ORF">BED41_08560</name>
</gene>
<evidence type="ECO:0000256" key="4">
    <source>
        <dbReference type="ARBA" id="ARBA00022755"/>
    </source>
</evidence>
<dbReference type="UniPathway" id="UPA00075">
    <property type="reaction ID" value="UER00335"/>
</dbReference>
<keyword evidence="3 7" id="KW-0547">Nucleotide-binding</keyword>
<feature type="binding site" evidence="7">
    <location>
        <begin position="334"/>
        <end position="336"/>
    </location>
    <ligand>
        <name>GTP</name>
        <dbReference type="ChEBI" id="CHEBI:37565"/>
    </ligand>
</feature>
<dbReference type="HAMAP" id="MF_00011">
    <property type="entry name" value="Adenylosucc_synth"/>
    <property type="match status" value="1"/>
</dbReference>
<dbReference type="Gene3D" id="3.90.170.10">
    <property type="entry name" value="Adenylosuccinate Synthetase, subunit A, domain 3"/>
    <property type="match status" value="1"/>
</dbReference>
<comment type="subunit">
    <text evidence="7">Homodimer.</text>
</comment>
<evidence type="ECO:0000256" key="3">
    <source>
        <dbReference type="ARBA" id="ARBA00022741"/>
    </source>
</evidence>
<name>A0A1B2I569_9BACT</name>
<dbReference type="AlphaFoldDB" id="A0A1B2I569"/>
<protein>
    <recommendedName>
        <fullName evidence="7">Adenylosuccinate synthetase</fullName>
        <shortName evidence="7">AMPSase</shortName>
        <shortName evidence="7">AdSS</shortName>
        <ecNumber evidence="7">6.3.4.4</ecNumber>
    </recommendedName>
    <alternativeName>
        <fullName evidence="7">IMP--aspartate ligase</fullName>
    </alternativeName>
</protein>
<dbReference type="GO" id="GO:0005525">
    <property type="term" value="F:GTP binding"/>
    <property type="evidence" value="ECO:0007669"/>
    <property type="project" value="UniProtKB-UniRule"/>
</dbReference>
<keyword evidence="7" id="KW-0963">Cytoplasm</keyword>
<evidence type="ECO:0000256" key="1">
    <source>
        <dbReference type="ARBA" id="ARBA00022598"/>
    </source>
</evidence>